<dbReference type="AlphaFoldDB" id="A0A1F6V6W2"/>
<comment type="caution">
    <text evidence="1">The sequence shown here is derived from an EMBL/GenBank/DDBJ whole genome shotgun (WGS) entry which is preliminary data.</text>
</comment>
<gene>
    <name evidence="1" type="ORF">A2647_05205</name>
</gene>
<sequence length="71" mass="8690">MSQTQYLKMLEKEIQKINKRIDLKILQGQAYSKEARDHKLLLQKVRYHTKRSFAERMIHLFFRKDIYPSHA</sequence>
<protein>
    <submittedName>
        <fullName evidence="1">Uncharacterized protein</fullName>
    </submittedName>
</protein>
<accession>A0A1F6V6W2</accession>
<dbReference type="Proteomes" id="UP000177370">
    <property type="component" value="Unassembled WGS sequence"/>
</dbReference>
<organism evidence="1 2">
    <name type="scientific">Candidatus Nomurabacteria bacterium RIFCSPHIGHO2_01_FULL_40_24b</name>
    <dbReference type="NCBI Taxonomy" id="1801739"/>
    <lineage>
        <taxon>Bacteria</taxon>
        <taxon>Candidatus Nomuraibacteriota</taxon>
    </lineage>
</organism>
<proteinExistence type="predicted"/>
<evidence type="ECO:0000313" key="1">
    <source>
        <dbReference type="EMBL" id="OGI65322.1"/>
    </source>
</evidence>
<dbReference type="EMBL" id="MFTP01000021">
    <property type="protein sequence ID" value="OGI65322.1"/>
    <property type="molecule type" value="Genomic_DNA"/>
</dbReference>
<name>A0A1F6V6W2_9BACT</name>
<reference evidence="1 2" key="1">
    <citation type="journal article" date="2016" name="Nat. Commun.">
        <title>Thousands of microbial genomes shed light on interconnected biogeochemical processes in an aquifer system.</title>
        <authorList>
            <person name="Anantharaman K."/>
            <person name="Brown C.T."/>
            <person name="Hug L.A."/>
            <person name="Sharon I."/>
            <person name="Castelle C.J."/>
            <person name="Probst A.J."/>
            <person name="Thomas B.C."/>
            <person name="Singh A."/>
            <person name="Wilkins M.J."/>
            <person name="Karaoz U."/>
            <person name="Brodie E.L."/>
            <person name="Williams K.H."/>
            <person name="Hubbard S.S."/>
            <person name="Banfield J.F."/>
        </authorList>
    </citation>
    <scope>NUCLEOTIDE SEQUENCE [LARGE SCALE GENOMIC DNA]</scope>
</reference>
<evidence type="ECO:0000313" key="2">
    <source>
        <dbReference type="Proteomes" id="UP000177370"/>
    </source>
</evidence>